<dbReference type="Pfam" id="PF01734">
    <property type="entry name" value="Patatin"/>
    <property type="match status" value="1"/>
</dbReference>
<evidence type="ECO:0000313" key="6">
    <source>
        <dbReference type="EMBL" id="MBL6455539.1"/>
    </source>
</evidence>
<dbReference type="EMBL" id="JAEUXJ010000003">
    <property type="protein sequence ID" value="MBL6455539.1"/>
    <property type="molecule type" value="Genomic_DNA"/>
</dbReference>
<dbReference type="Gene3D" id="3.40.1090.10">
    <property type="entry name" value="Cytosolic phospholipase A2 catalytic domain"/>
    <property type="match status" value="2"/>
</dbReference>
<evidence type="ECO:0000256" key="3">
    <source>
        <dbReference type="ARBA" id="ARBA00023098"/>
    </source>
</evidence>
<keyword evidence="1 4" id="KW-0378">Hydrolase</keyword>
<evidence type="ECO:0000259" key="5">
    <source>
        <dbReference type="PROSITE" id="PS51635"/>
    </source>
</evidence>
<feature type="domain" description="PNPLA" evidence="5">
    <location>
        <begin position="23"/>
        <end position="229"/>
    </location>
</feature>
<comment type="caution">
    <text evidence="6">The sequence shown here is derived from an EMBL/GenBank/DDBJ whole genome shotgun (WGS) entry which is preliminary data.</text>
</comment>
<organism evidence="6 7">
    <name type="scientific">Belnapia mucosa</name>
    <dbReference type="NCBI Taxonomy" id="2804532"/>
    <lineage>
        <taxon>Bacteria</taxon>
        <taxon>Pseudomonadati</taxon>
        <taxon>Pseudomonadota</taxon>
        <taxon>Alphaproteobacteria</taxon>
        <taxon>Acetobacterales</taxon>
        <taxon>Roseomonadaceae</taxon>
        <taxon>Belnapia</taxon>
    </lineage>
</organism>
<gene>
    <name evidence="6" type="ORF">JMJ55_09410</name>
</gene>
<evidence type="ECO:0000256" key="4">
    <source>
        <dbReference type="PROSITE-ProRule" id="PRU01161"/>
    </source>
</evidence>
<evidence type="ECO:0000313" key="7">
    <source>
        <dbReference type="Proteomes" id="UP000606490"/>
    </source>
</evidence>
<dbReference type="InterPro" id="IPR002641">
    <property type="entry name" value="PNPLA_dom"/>
</dbReference>
<dbReference type="PROSITE" id="PS51635">
    <property type="entry name" value="PNPLA"/>
    <property type="match status" value="1"/>
</dbReference>
<keyword evidence="7" id="KW-1185">Reference proteome</keyword>
<feature type="active site" description="Proton acceptor" evidence="4">
    <location>
        <position position="216"/>
    </location>
</feature>
<evidence type="ECO:0000256" key="1">
    <source>
        <dbReference type="ARBA" id="ARBA00022801"/>
    </source>
</evidence>
<comment type="caution">
    <text evidence="4">Lacks conserved residue(s) required for the propagation of feature annotation.</text>
</comment>
<dbReference type="PANTHER" id="PTHR14226">
    <property type="entry name" value="NEUROPATHY TARGET ESTERASE/SWISS CHEESE D.MELANOGASTER"/>
    <property type="match status" value="1"/>
</dbReference>
<keyword evidence="3 4" id="KW-0443">Lipid metabolism</keyword>
<dbReference type="SUPFAM" id="SSF52151">
    <property type="entry name" value="FabD/lysophospholipase-like"/>
    <property type="match status" value="1"/>
</dbReference>
<keyword evidence="2 4" id="KW-0442">Lipid degradation</keyword>
<feature type="short sequence motif" description="DGA/G" evidence="4">
    <location>
        <begin position="216"/>
        <end position="218"/>
    </location>
</feature>
<dbReference type="InterPro" id="IPR016035">
    <property type="entry name" value="Acyl_Trfase/lysoPLipase"/>
</dbReference>
<reference evidence="6 7" key="1">
    <citation type="submission" date="2021-01" db="EMBL/GenBank/DDBJ databases">
        <title>Belnapia mucosa sp. nov. and Belnapia arida sp. nov., isolated from the Tabernas Desert (Almeria, Spain).</title>
        <authorList>
            <person name="Molina-Menor E."/>
            <person name="Vidal-Verdu A."/>
            <person name="Calonge A."/>
            <person name="Satari L."/>
            <person name="Pereto Magraner J."/>
            <person name="Porcar Miralles M."/>
        </authorList>
    </citation>
    <scope>NUCLEOTIDE SEQUENCE [LARGE SCALE GENOMIC DNA]</scope>
    <source>
        <strain evidence="6 7">T6</strain>
    </source>
</reference>
<dbReference type="InterPro" id="IPR021095">
    <property type="entry name" value="DUF3734"/>
</dbReference>
<evidence type="ECO:0000256" key="2">
    <source>
        <dbReference type="ARBA" id="ARBA00022963"/>
    </source>
</evidence>
<dbReference type="InterPro" id="IPR050301">
    <property type="entry name" value="NTE"/>
</dbReference>
<dbReference type="RefSeq" id="WP_202825273.1">
    <property type="nucleotide sequence ID" value="NZ_JAEUXJ010000003.1"/>
</dbReference>
<sequence length="379" mass="39930">MDMQHPDHLTDAGPAPVQPRRALVLSGGIALGAFEAGAYATWEAREGGPPPWLLGASVGAVNAAIIAGNPPERRLARLRAFWDSAVLEPAPLATSLFGPPPAGVLRRGYNEASALQAMMLGHPGLFRRRLLPQAGPAAAIYDLDPLRERIADFVDFELLNHGPIRLSVAATDVETGTRIVFDTAQGARIGPEHLAASCALLPFFTPVEVEGRLLADGGLSTNAPLDLVLDAPGAGPLHCVVVELFARSGSRPQSLSAAVARAGDLAFGNQTRQALEGRAREYRLRALVGRLAAQLPPGHEREAELAGLLAGAEATIALLGYHPSEDEAGAGKVFNFSRATLAHRWEAGERAMTEALDRMAHPEQAEVLAPGLLLHAIGN</sequence>
<name>A0ABS1V4C0_9PROT</name>
<dbReference type="Proteomes" id="UP000606490">
    <property type="component" value="Unassembled WGS sequence"/>
</dbReference>
<protein>
    <submittedName>
        <fullName evidence="6">Patatin-like phospholipase family protein</fullName>
    </submittedName>
</protein>
<dbReference type="PANTHER" id="PTHR14226:SF57">
    <property type="entry name" value="BLR7027 PROTEIN"/>
    <property type="match status" value="1"/>
</dbReference>
<proteinExistence type="predicted"/>
<dbReference type="Pfam" id="PF12536">
    <property type="entry name" value="DUF3734"/>
    <property type="match status" value="1"/>
</dbReference>
<feature type="active site" description="Nucleophile" evidence="4">
    <location>
        <position position="57"/>
    </location>
</feature>
<feature type="short sequence motif" description="GXSXG" evidence="4">
    <location>
        <begin position="55"/>
        <end position="59"/>
    </location>
</feature>
<accession>A0ABS1V4C0</accession>